<comment type="caution">
    <text evidence="3">The sequence shown here is derived from an EMBL/GenBank/DDBJ whole genome shotgun (WGS) entry which is preliminary data.</text>
</comment>
<accession>A0ABS4YL24</accession>
<evidence type="ECO:0000313" key="4">
    <source>
        <dbReference type="Proteomes" id="UP000698222"/>
    </source>
</evidence>
<dbReference type="SUPFAM" id="SSF54001">
    <property type="entry name" value="Cysteine proteinases"/>
    <property type="match status" value="1"/>
</dbReference>
<dbReference type="InterPro" id="IPR002931">
    <property type="entry name" value="Transglutaminase-like"/>
</dbReference>
<keyword evidence="4" id="KW-1185">Reference proteome</keyword>
<dbReference type="InterPro" id="IPR038765">
    <property type="entry name" value="Papain-like_cys_pep_sf"/>
</dbReference>
<sequence length="203" mass="22218">MIDESDLVEIFERVRSLPYDTLAAHDAAGLLVDGRGNCVATAGLLSEELSALGARCRAVSWEYELPVLVDAQQHLAFRSDIHTTVQVRVEGRWVLADATHDPRLGILGLTIGRWDGHHDTEPAYRAVGPCVVHGQDGPGSTQLKGAMERIGRQVEATDPDLIAQYQRDLNELFEGCRSTIDGRATKPYPAERPDPRPSGALTR</sequence>
<evidence type="ECO:0000256" key="1">
    <source>
        <dbReference type="SAM" id="MobiDB-lite"/>
    </source>
</evidence>
<feature type="region of interest" description="Disordered" evidence="1">
    <location>
        <begin position="180"/>
        <end position="203"/>
    </location>
</feature>
<dbReference type="RefSeq" id="WP_209891587.1">
    <property type="nucleotide sequence ID" value="NZ_BAAAJV010000006.1"/>
</dbReference>
<feature type="domain" description="Transglutaminase-like" evidence="2">
    <location>
        <begin position="12"/>
        <end position="98"/>
    </location>
</feature>
<reference evidence="3 4" key="1">
    <citation type="submission" date="2021-03" db="EMBL/GenBank/DDBJ databases">
        <title>Sequencing the genomes of 1000 actinobacteria strains.</title>
        <authorList>
            <person name="Klenk H.-P."/>
        </authorList>
    </citation>
    <scope>NUCLEOTIDE SEQUENCE [LARGE SCALE GENOMIC DNA]</scope>
    <source>
        <strain evidence="3 4">DSM 14564</strain>
    </source>
</reference>
<dbReference type="Proteomes" id="UP000698222">
    <property type="component" value="Unassembled WGS sequence"/>
</dbReference>
<gene>
    <name evidence="3" type="ORF">JOF44_002412</name>
</gene>
<protein>
    <recommendedName>
        <fullName evidence="2">Transglutaminase-like domain-containing protein</fullName>
    </recommendedName>
</protein>
<evidence type="ECO:0000259" key="2">
    <source>
        <dbReference type="Pfam" id="PF01841"/>
    </source>
</evidence>
<name>A0ABS4YL24_9MICO</name>
<dbReference type="Gene3D" id="3.10.620.30">
    <property type="match status" value="1"/>
</dbReference>
<proteinExistence type="predicted"/>
<evidence type="ECO:0000313" key="3">
    <source>
        <dbReference type="EMBL" id="MBP2409509.1"/>
    </source>
</evidence>
<dbReference type="EMBL" id="JAGIOC010000001">
    <property type="protein sequence ID" value="MBP2409509.1"/>
    <property type="molecule type" value="Genomic_DNA"/>
</dbReference>
<dbReference type="Pfam" id="PF01841">
    <property type="entry name" value="Transglut_core"/>
    <property type="match status" value="1"/>
</dbReference>
<organism evidence="3 4">
    <name type="scientific">Brachybacterium fresconis</name>
    <dbReference type="NCBI Taxonomy" id="173363"/>
    <lineage>
        <taxon>Bacteria</taxon>
        <taxon>Bacillati</taxon>
        <taxon>Actinomycetota</taxon>
        <taxon>Actinomycetes</taxon>
        <taxon>Micrococcales</taxon>
        <taxon>Dermabacteraceae</taxon>
        <taxon>Brachybacterium</taxon>
    </lineage>
</organism>